<name>A0A3R7M5N0_TRYRA</name>
<dbReference type="VEuPathDB" id="TriTrypDB:TRSC58_02732"/>
<feature type="region of interest" description="Disordered" evidence="1">
    <location>
        <begin position="1"/>
        <end position="39"/>
    </location>
</feature>
<evidence type="ECO:0000313" key="2">
    <source>
        <dbReference type="EMBL" id="RNE96605.1"/>
    </source>
</evidence>
<protein>
    <submittedName>
        <fullName evidence="2">Uncharacterized protein</fullName>
    </submittedName>
</protein>
<comment type="caution">
    <text evidence="2">The sequence shown here is derived from an EMBL/GenBank/DDBJ whole genome shotgun (WGS) entry which is preliminary data.</text>
</comment>
<dbReference type="EMBL" id="MKGL01000666">
    <property type="protein sequence ID" value="RNE96605.1"/>
    <property type="molecule type" value="Genomic_DNA"/>
</dbReference>
<evidence type="ECO:0000256" key="1">
    <source>
        <dbReference type="SAM" id="MobiDB-lite"/>
    </source>
</evidence>
<accession>A0A3R7M5N0</accession>
<dbReference type="Proteomes" id="UP000283634">
    <property type="component" value="Unassembled WGS sequence"/>
</dbReference>
<dbReference type="RefSeq" id="XP_029233750.1">
    <property type="nucleotide sequence ID" value="XM_029386376.1"/>
</dbReference>
<evidence type="ECO:0000313" key="3">
    <source>
        <dbReference type="Proteomes" id="UP000283634"/>
    </source>
</evidence>
<gene>
    <name evidence="2" type="ORF">TraAM80_09708</name>
</gene>
<organism evidence="2 3">
    <name type="scientific">Trypanosoma rangeli</name>
    <dbReference type="NCBI Taxonomy" id="5698"/>
    <lineage>
        <taxon>Eukaryota</taxon>
        <taxon>Discoba</taxon>
        <taxon>Euglenozoa</taxon>
        <taxon>Kinetoplastea</taxon>
        <taxon>Metakinetoplastina</taxon>
        <taxon>Trypanosomatida</taxon>
        <taxon>Trypanosomatidae</taxon>
        <taxon>Trypanosoma</taxon>
        <taxon>Herpetosoma</taxon>
    </lineage>
</organism>
<dbReference type="OrthoDB" id="249715at2759"/>
<dbReference type="OMA" id="QEECRVD"/>
<keyword evidence="3" id="KW-1185">Reference proteome</keyword>
<sequence>MASFGGDRPTTTTAPARAATARHGGGRSRSRASAGRRAVKAEDLRAQLLQRTMQLVEKLLDIHVHNTLSVAFAELQQRERDAALMNSFPTSFSESRVKGEEAQKYTVGRSHTSCSGSGANVSELEQAIRERLQEECRVDAAIAAEHLFASPQDDGFLFTVLRRLASMTEAEAKQEIRGAVAQYVDPHVKAFWEMKRLQREADGYSSDSSELRSVQEAVDRAISEKKAELERHRATQTALRRADRVNRVKTAFSMLKKDVGNVFSLRYVVPEPYEALPDLRSAESL</sequence>
<dbReference type="GeneID" id="40333641"/>
<proteinExistence type="predicted"/>
<reference evidence="2 3" key="1">
    <citation type="journal article" date="2018" name="BMC Genomics">
        <title>Genomic comparison of Trypanosoma conorhini and Trypanosoma rangeli to Trypanosoma cruzi strains of high and low virulence.</title>
        <authorList>
            <person name="Bradwell K.R."/>
            <person name="Koparde V.N."/>
            <person name="Matveyev A.V."/>
            <person name="Serrano M.G."/>
            <person name="Alves J.M."/>
            <person name="Parikh H."/>
            <person name="Huang B."/>
            <person name="Lee V."/>
            <person name="Espinosa-Alvarez O."/>
            <person name="Ortiz P.A."/>
            <person name="Costa-Martins A.G."/>
            <person name="Teixeira M.M."/>
            <person name="Buck G.A."/>
        </authorList>
    </citation>
    <scope>NUCLEOTIDE SEQUENCE [LARGE SCALE GENOMIC DNA]</scope>
    <source>
        <strain evidence="2 3">AM80</strain>
    </source>
</reference>
<feature type="compositionally biased region" description="Low complexity" evidence="1">
    <location>
        <begin position="1"/>
        <end position="22"/>
    </location>
</feature>
<dbReference type="AlphaFoldDB" id="A0A3R7M5N0"/>